<feature type="compositionally biased region" description="Polar residues" evidence="1">
    <location>
        <begin position="39"/>
        <end position="56"/>
    </location>
</feature>
<feature type="region of interest" description="Disordered" evidence="1">
    <location>
        <begin position="182"/>
        <end position="238"/>
    </location>
</feature>
<proteinExistence type="predicted"/>
<feature type="compositionally biased region" description="Polar residues" evidence="1">
    <location>
        <begin position="182"/>
        <end position="207"/>
    </location>
</feature>
<evidence type="ECO:0000256" key="1">
    <source>
        <dbReference type="SAM" id="MobiDB-lite"/>
    </source>
</evidence>
<accession>A0AAV2EFN5</accession>
<dbReference type="Proteomes" id="UP001497516">
    <property type="component" value="Chromosome 4"/>
</dbReference>
<dbReference type="AlphaFoldDB" id="A0AAV2EFN5"/>
<organism evidence="2 3">
    <name type="scientific">Linum trigynum</name>
    <dbReference type="NCBI Taxonomy" id="586398"/>
    <lineage>
        <taxon>Eukaryota</taxon>
        <taxon>Viridiplantae</taxon>
        <taxon>Streptophyta</taxon>
        <taxon>Embryophyta</taxon>
        <taxon>Tracheophyta</taxon>
        <taxon>Spermatophyta</taxon>
        <taxon>Magnoliopsida</taxon>
        <taxon>eudicotyledons</taxon>
        <taxon>Gunneridae</taxon>
        <taxon>Pentapetalae</taxon>
        <taxon>rosids</taxon>
        <taxon>fabids</taxon>
        <taxon>Malpighiales</taxon>
        <taxon>Linaceae</taxon>
        <taxon>Linum</taxon>
    </lineage>
</organism>
<gene>
    <name evidence="2" type="ORF">LTRI10_LOCUS25919</name>
</gene>
<feature type="region of interest" description="Disordered" evidence="1">
    <location>
        <begin position="1"/>
        <end position="63"/>
    </location>
</feature>
<dbReference type="EMBL" id="OZ034817">
    <property type="protein sequence ID" value="CAL1384735.1"/>
    <property type="molecule type" value="Genomic_DNA"/>
</dbReference>
<evidence type="ECO:0000313" key="2">
    <source>
        <dbReference type="EMBL" id="CAL1384735.1"/>
    </source>
</evidence>
<feature type="compositionally biased region" description="Polar residues" evidence="1">
    <location>
        <begin position="14"/>
        <end position="29"/>
    </location>
</feature>
<keyword evidence="3" id="KW-1185">Reference proteome</keyword>
<name>A0AAV2EFN5_9ROSI</name>
<evidence type="ECO:0000313" key="3">
    <source>
        <dbReference type="Proteomes" id="UP001497516"/>
    </source>
</evidence>
<sequence length="238" mass="25759">MQSSPNIQRWGPWTTASSPIFSPRTNQQRELMAVLSRDAGSTSNSPAGQQNPSPENNGRGACLNTAQLGPQAVMAHQSPQSSSAQNFPLATGILSNPNFFSPSPISLSPLFQNQDLAASPPQGINIARNLFGGFSAATFPNPINTNPNIPSPPIYFDQSPNYFPFQAHANYIVSQNYFQTGPSPNQVLSKNPTHGQSSRQRNRSPNIQKKKRKANHQREEETEGQGKSLSGFAEAKTG</sequence>
<reference evidence="2 3" key="1">
    <citation type="submission" date="2024-04" db="EMBL/GenBank/DDBJ databases">
        <authorList>
            <person name="Fracassetti M."/>
        </authorList>
    </citation>
    <scope>NUCLEOTIDE SEQUENCE [LARGE SCALE GENOMIC DNA]</scope>
</reference>
<protein>
    <submittedName>
        <fullName evidence="2">Uncharacterized protein</fullName>
    </submittedName>
</protein>